<dbReference type="InterPro" id="IPR009187">
    <property type="entry name" value="Prok_Ku"/>
</dbReference>
<reference evidence="5 6" key="1">
    <citation type="journal article" date="2019" name="Int. J. Syst. Evol. Microbiol.">
        <title>The Global Catalogue of Microorganisms (GCM) 10K type strain sequencing project: providing services to taxonomists for standard genome sequencing and annotation.</title>
        <authorList>
            <consortium name="The Broad Institute Genomics Platform"/>
            <consortium name="The Broad Institute Genome Sequencing Center for Infectious Disease"/>
            <person name="Wu L."/>
            <person name="Ma J."/>
        </authorList>
    </citation>
    <scope>NUCLEOTIDE SEQUENCE [LARGE SCALE GENOMIC DNA]</scope>
    <source>
        <strain evidence="5 6">JCM 13002</strain>
    </source>
</reference>
<keyword evidence="6" id="KW-1185">Reference proteome</keyword>
<keyword evidence="2" id="KW-0233">DNA recombination</keyword>
<dbReference type="EMBL" id="BAAALD010000126">
    <property type="protein sequence ID" value="GAA1121632.1"/>
    <property type="molecule type" value="Genomic_DNA"/>
</dbReference>
<feature type="domain" description="Ku" evidence="4">
    <location>
        <begin position="75"/>
        <end position="205"/>
    </location>
</feature>
<dbReference type="SUPFAM" id="SSF100939">
    <property type="entry name" value="SPOC domain-like"/>
    <property type="match status" value="1"/>
</dbReference>
<dbReference type="Pfam" id="PF02735">
    <property type="entry name" value="Ku"/>
    <property type="match status" value="1"/>
</dbReference>
<organism evidence="5 6">
    <name type="scientific">Kitasatospora arboriphila</name>
    <dbReference type="NCBI Taxonomy" id="258052"/>
    <lineage>
        <taxon>Bacteria</taxon>
        <taxon>Bacillati</taxon>
        <taxon>Actinomycetota</taxon>
        <taxon>Actinomycetes</taxon>
        <taxon>Kitasatosporales</taxon>
        <taxon>Streptomycetaceae</taxon>
        <taxon>Kitasatospora</taxon>
    </lineage>
</organism>
<evidence type="ECO:0000313" key="5">
    <source>
        <dbReference type="EMBL" id="GAA1121632.1"/>
    </source>
</evidence>
<keyword evidence="3" id="KW-0812">Transmembrane</keyword>
<proteinExistence type="predicted"/>
<evidence type="ECO:0000256" key="3">
    <source>
        <dbReference type="SAM" id="Phobius"/>
    </source>
</evidence>
<dbReference type="PANTHER" id="PTHR41251">
    <property type="entry name" value="NON-HOMOLOGOUS END JOINING PROTEIN KU"/>
    <property type="match status" value="1"/>
</dbReference>
<dbReference type="InterPro" id="IPR016194">
    <property type="entry name" value="SPOC-like_C_dom_sf"/>
</dbReference>
<evidence type="ECO:0000259" key="4">
    <source>
        <dbReference type="SMART" id="SM00559"/>
    </source>
</evidence>
<dbReference type="PIRSF" id="PIRSF006493">
    <property type="entry name" value="Prok_Ku"/>
    <property type="match status" value="1"/>
</dbReference>
<dbReference type="NCBIfam" id="TIGR02772">
    <property type="entry name" value="Ku_bact"/>
    <property type="match status" value="1"/>
</dbReference>
<dbReference type="SMART" id="SM00559">
    <property type="entry name" value="Ku78"/>
    <property type="match status" value="1"/>
</dbReference>
<keyword evidence="3" id="KW-0472">Membrane</keyword>
<keyword evidence="1" id="KW-0238">DNA-binding</keyword>
<evidence type="ECO:0000256" key="2">
    <source>
        <dbReference type="ARBA" id="ARBA00023172"/>
    </source>
</evidence>
<sequence length="277" mass="31219">MIDPTPSKCLRHRDTGGYGKAVMTGPVWTGALTIGLITLPIALYKVVETHDISFHRIERGTSDRVRIQWVNERTGAEVSFQDLERGFDAGDGEYLTIEPGEFEEIPNGRSKNIEVLEFVNLSEIPPAHFRTPYYIGPRGKAHAKTYQLLASAMERSLRVGVAPFSIRDRTHLGAIYSGGGVLTLHTLYFADEIRDPHREVDHLPKGEREFGDAELRMAERLIDLLTTTWDPQKYTDARHEQIRRIVEGKLADREMDALRQSLASLGEDAEKNGHEEA</sequence>
<dbReference type="Gene3D" id="2.40.290.10">
    <property type="match status" value="1"/>
</dbReference>
<name>A0ABN1U5Q1_9ACTN</name>
<evidence type="ECO:0000313" key="6">
    <source>
        <dbReference type="Proteomes" id="UP001499987"/>
    </source>
</evidence>
<protein>
    <recommendedName>
        <fullName evidence="4">Ku domain-containing protein</fullName>
    </recommendedName>
</protein>
<feature type="transmembrane region" description="Helical" evidence="3">
    <location>
        <begin position="27"/>
        <end position="47"/>
    </location>
</feature>
<accession>A0ABN1U5Q1</accession>
<dbReference type="Proteomes" id="UP001499987">
    <property type="component" value="Unassembled WGS sequence"/>
</dbReference>
<comment type="caution">
    <text evidence="5">The sequence shown here is derived from an EMBL/GenBank/DDBJ whole genome shotgun (WGS) entry which is preliminary data.</text>
</comment>
<dbReference type="InterPro" id="IPR006164">
    <property type="entry name" value="DNA_bd_Ku70/Ku80"/>
</dbReference>
<evidence type="ECO:0000256" key="1">
    <source>
        <dbReference type="ARBA" id="ARBA00023125"/>
    </source>
</evidence>
<dbReference type="PANTHER" id="PTHR41251:SF1">
    <property type="entry name" value="NON-HOMOLOGOUS END JOINING PROTEIN KU"/>
    <property type="match status" value="1"/>
</dbReference>
<gene>
    <name evidence="5" type="ORF">GCM10009663_71540</name>
</gene>
<keyword evidence="3" id="KW-1133">Transmembrane helix</keyword>